<reference evidence="2" key="1">
    <citation type="submission" date="2023-10" db="EMBL/GenBank/DDBJ databases">
        <authorList>
            <person name="Chen Y."/>
            <person name="Shah S."/>
            <person name="Dougan E. K."/>
            <person name="Thang M."/>
            <person name="Chan C."/>
        </authorList>
    </citation>
    <scope>NUCLEOTIDE SEQUENCE [LARGE SCALE GENOMIC DNA]</scope>
</reference>
<dbReference type="Proteomes" id="UP001189429">
    <property type="component" value="Unassembled WGS sequence"/>
</dbReference>
<feature type="non-terminal residue" evidence="2">
    <location>
        <position position="1"/>
    </location>
</feature>
<name>A0ABN9XMR9_9DINO</name>
<protein>
    <submittedName>
        <fullName evidence="2">Uncharacterized protein</fullName>
    </submittedName>
</protein>
<comment type="caution">
    <text evidence="2">The sequence shown here is derived from an EMBL/GenBank/DDBJ whole genome shotgun (WGS) entry which is preliminary data.</text>
</comment>
<evidence type="ECO:0000313" key="2">
    <source>
        <dbReference type="EMBL" id="CAK0899563.1"/>
    </source>
</evidence>
<dbReference type="EMBL" id="CAUYUJ010020626">
    <property type="protein sequence ID" value="CAK0899563.1"/>
    <property type="molecule type" value="Genomic_DNA"/>
</dbReference>
<keyword evidence="3" id="KW-1185">Reference proteome</keyword>
<proteinExistence type="predicted"/>
<feature type="region of interest" description="Disordered" evidence="1">
    <location>
        <begin position="1"/>
        <end position="69"/>
    </location>
</feature>
<evidence type="ECO:0000256" key="1">
    <source>
        <dbReference type="SAM" id="MobiDB-lite"/>
    </source>
</evidence>
<evidence type="ECO:0000313" key="3">
    <source>
        <dbReference type="Proteomes" id="UP001189429"/>
    </source>
</evidence>
<gene>
    <name evidence="2" type="ORF">PCOR1329_LOCUS77044</name>
</gene>
<organism evidence="2 3">
    <name type="scientific">Prorocentrum cordatum</name>
    <dbReference type="NCBI Taxonomy" id="2364126"/>
    <lineage>
        <taxon>Eukaryota</taxon>
        <taxon>Sar</taxon>
        <taxon>Alveolata</taxon>
        <taxon>Dinophyceae</taxon>
        <taxon>Prorocentrales</taxon>
        <taxon>Prorocentraceae</taxon>
        <taxon>Prorocentrum</taxon>
    </lineage>
</organism>
<accession>A0ABN9XMR9</accession>
<feature type="non-terminal residue" evidence="2">
    <location>
        <position position="69"/>
    </location>
</feature>
<feature type="compositionally biased region" description="Basic residues" evidence="1">
    <location>
        <begin position="11"/>
        <end position="28"/>
    </location>
</feature>
<sequence length="69" mass="7537">PRNGADVPAKRLPRRARPLRPRHLRPGKRHEGGGPVREPQACCRAPRRKLLRVPAGGSPREALPAARAA</sequence>